<dbReference type="AlphaFoldDB" id="W4FG16"/>
<dbReference type="RefSeq" id="XP_009844160.1">
    <property type="nucleotide sequence ID" value="XM_009845858.1"/>
</dbReference>
<evidence type="ECO:0000313" key="1">
    <source>
        <dbReference type="EMBL" id="ETV66385.1"/>
    </source>
</evidence>
<gene>
    <name evidence="1" type="ORF">H257_17169</name>
</gene>
<reference evidence="1" key="1">
    <citation type="submission" date="2013-12" db="EMBL/GenBank/DDBJ databases">
        <title>The Genome Sequence of Aphanomyces astaci APO3.</title>
        <authorList>
            <consortium name="The Broad Institute Genomics Platform"/>
            <person name="Russ C."/>
            <person name="Tyler B."/>
            <person name="van West P."/>
            <person name="Dieguez-Uribeondo J."/>
            <person name="Young S.K."/>
            <person name="Zeng Q."/>
            <person name="Gargeya S."/>
            <person name="Fitzgerald M."/>
            <person name="Abouelleil A."/>
            <person name="Alvarado L."/>
            <person name="Chapman S.B."/>
            <person name="Gainer-Dewar J."/>
            <person name="Goldberg J."/>
            <person name="Griggs A."/>
            <person name="Gujja S."/>
            <person name="Hansen M."/>
            <person name="Howarth C."/>
            <person name="Imamovic A."/>
            <person name="Ireland A."/>
            <person name="Larimer J."/>
            <person name="McCowan C."/>
            <person name="Murphy C."/>
            <person name="Pearson M."/>
            <person name="Poon T.W."/>
            <person name="Priest M."/>
            <person name="Roberts A."/>
            <person name="Saif S."/>
            <person name="Shea T."/>
            <person name="Sykes S."/>
            <person name="Wortman J."/>
            <person name="Nusbaum C."/>
            <person name="Birren B."/>
        </authorList>
    </citation>
    <scope>NUCLEOTIDE SEQUENCE [LARGE SCALE GENOMIC DNA]</scope>
    <source>
        <strain evidence="1">APO3</strain>
    </source>
</reference>
<protein>
    <submittedName>
        <fullName evidence="1">Uncharacterized protein</fullName>
    </submittedName>
</protein>
<accession>W4FG16</accession>
<name>W4FG16_APHAT</name>
<dbReference type="GeneID" id="20819165"/>
<proteinExistence type="predicted"/>
<organism evidence="1">
    <name type="scientific">Aphanomyces astaci</name>
    <name type="common">Crayfish plague agent</name>
    <dbReference type="NCBI Taxonomy" id="112090"/>
    <lineage>
        <taxon>Eukaryota</taxon>
        <taxon>Sar</taxon>
        <taxon>Stramenopiles</taxon>
        <taxon>Oomycota</taxon>
        <taxon>Saprolegniomycetes</taxon>
        <taxon>Saprolegniales</taxon>
        <taxon>Verrucalvaceae</taxon>
        <taxon>Aphanomyces</taxon>
    </lineage>
</organism>
<dbReference type="EMBL" id="KI913212">
    <property type="protein sequence ID" value="ETV66385.1"/>
    <property type="molecule type" value="Genomic_DNA"/>
</dbReference>
<sequence>MAADLLRWETQELKRPKHTINDLKAKARKDVEDMQVKRAHQTQERVLLLGNIVKSGVIKQRTMRVLWR</sequence>
<dbReference type="VEuPathDB" id="FungiDB:H257_17169"/>